<evidence type="ECO:0000256" key="6">
    <source>
        <dbReference type="ARBA" id="ARBA00022989"/>
    </source>
</evidence>
<dbReference type="GO" id="GO:0071978">
    <property type="term" value="P:bacterial-type flagellum-dependent swarming motility"/>
    <property type="evidence" value="ECO:0007669"/>
    <property type="project" value="TreeGrafter"/>
</dbReference>
<keyword evidence="3" id="KW-0145">Chemotaxis</keyword>
<dbReference type="GO" id="GO:0005886">
    <property type="term" value="C:plasma membrane"/>
    <property type="evidence" value="ECO:0007669"/>
    <property type="project" value="UniProtKB-SubCell"/>
</dbReference>
<accession>A0A3B0Z9I9</accession>
<dbReference type="GO" id="GO:0009425">
    <property type="term" value="C:bacterial-type flagellum basal body"/>
    <property type="evidence" value="ECO:0007669"/>
    <property type="project" value="InterPro"/>
</dbReference>
<evidence type="ECO:0000256" key="3">
    <source>
        <dbReference type="ARBA" id="ARBA00022500"/>
    </source>
</evidence>
<protein>
    <recommendedName>
        <fullName evidence="10">Flagellar protein FliL</fullName>
    </recommendedName>
</protein>
<keyword evidence="4 8" id="KW-0812">Transmembrane</keyword>
<evidence type="ECO:0000256" key="2">
    <source>
        <dbReference type="ARBA" id="ARBA00022475"/>
    </source>
</evidence>
<name>A0A3B0Z9I9_9ZZZZ</name>
<evidence type="ECO:0000256" key="7">
    <source>
        <dbReference type="ARBA" id="ARBA00023136"/>
    </source>
</evidence>
<dbReference type="Pfam" id="PF03748">
    <property type="entry name" value="FliL"/>
    <property type="match status" value="1"/>
</dbReference>
<comment type="subcellular location">
    <subcellularLocation>
        <location evidence="1">Cell membrane</location>
        <topology evidence="1">Single-pass membrane protein</topology>
    </subcellularLocation>
</comment>
<proteinExistence type="predicted"/>
<organism evidence="9">
    <name type="scientific">hydrothermal vent metagenome</name>
    <dbReference type="NCBI Taxonomy" id="652676"/>
    <lineage>
        <taxon>unclassified sequences</taxon>
        <taxon>metagenomes</taxon>
        <taxon>ecological metagenomes</taxon>
    </lineage>
</organism>
<dbReference type="AlphaFoldDB" id="A0A3B0Z9I9"/>
<dbReference type="EMBL" id="UOFP01000071">
    <property type="protein sequence ID" value="VAW84843.1"/>
    <property type="molecule type" value="Genomic_DNA"/>
</dbReference>
<keyword evidence="6 8" id="KW-1133">Transmembrane helix</keyword>
<reference evidence="9" key="1">
    <citation type="submission" date="2018-06" db="EMBL/GenBank/DDBJ databases">
        <authorList>
            <person name="Zhirakovskaya E."/>
        </authorList>
    </citation>
    <scope>NUCLEOTIDE SEQUENCE</scope>
</reference>
<keyword evidence="7 8" id="KW-0472">Membrane</keyword>
<keyword evidence="2" id="KW-1003">Cell membrane</keyword>
<evidence type="ECO:0000256" key="8">
    <source>
        <dbReference type="SAM" id="Phobius"/>
    </source>
</evidence>
<dbReference type="PANTHER" id="PTHR35091:SF2">
    <property type="entry name" value="FLAGELLAR PROTEIN FLIL"/>
    <property type="match status" value="1"/>
</dbReference>
<evidence type="ECO:0008006" key="10">
    <source>
        <dbReference type="Google" id="ProtNLM"/>
    </source>
</evidence>
<keyword evidence="5" id="KW-0283">Flagellar rotation</keyword>
<gene>
    <name evidence="9" type="ORF">MNBD_GAMMA18-925</name>
</gene>
<evidence type="ECO:0000256" key="4">
    <source>
        <dbReference type="ARBA" id="ARBA00022692"/>
    </source>
</evidence>
<dbReference type="InterPro" id="IPR005503">
    <property type="entry name" value="FliL"/>
</dbReference>
<evidence type="ECO:0000313" key="9">
    <source>
        <dbReference type="EMBL" id="VAW84843.1"/>
    </source>
</evidence>
<evidence type="ECO:0000256" key="5">
    <source>
        <dbReference type="ARBA" id="ARBA00022779"/>
    </source>
</evidence>
<evidence type="ECO:0000256" key="1">
    <source>
        <dbReference type="ARBA" id="ARBA00004162"/>
    </source>
</evidence>
<sequence>MAKPEELDLADKGGKGGSKKIILIVVLVFVGLLTLVGTMVGTLWALGIFPPQHGEATQSEVVEEEAPVEEVKAPAIYVKVDPPFVVNFDGQGKARFLQVVMEFMGRDEAGLEDAQHHMPAIRNKMLLLLSSQSYDVLSTTEGKEQLRQQALAEVQAILEVEVGHSAVEDLYLTSLVMQ</sequence>
<dbReference type="PANTHER" id="PTHR35091">
    <property type="entry name" value="FLAGELLAR PROTEIN FLIL"/>
    <property type="match status" value="1"/>
</dbReference>
<feature type="transmembrane region" description="Helical" evidence="8">
    <location>
        <begin position="21"/>
        <end position="49"/>
    </location>
</feature>
<dbReference type="GO" id="GO:0006935">
    <property type="term" value="P:chemotaxis"/>
    <property type="evidence" value="ECO:0007669"/>
    <property type="project" value="UniProtKB-KW"/>
</dbReference>